<dbReference type="PROSITE" id="PS00086">
    <property type="entry name" value="CYTOCHROME_P450"/>
    <property type="match status" value="1"/>
</dbReference>
<evidence type="ECO:0000256" key="2">
    <source>
        <dbReference type="ARBA" id="ARBA00022723"/>
    </source>
</evidence>
<dbReference type="PANTHER" id="PTHR24305:SF199">
    <property type="entry name" value="P450, PUTATIVE (EUROFUNG)-RELATED"/>
    <property type="match status" value="1"/>
</dbReference>
<feature type="binding site" description="axial binding residue" evidence="4">
    <location>
        <position position="458"/>
    </location>
    <ligand>
        <name>heme</name>
        <dbReference type="ChEBI" id="CHEBI:30413"/>
    </ligand>
    <ligandPart>
        <name>Fe</name>
        <dbReference type="ChEBI" id="CHEBI:18248"/>
    </ligandPart>
</feature>
<keyword evidence="5" id="KW-0503">Monooxygenase</keyword>
<dbReference type="AlphaFoldDB" id="A0A6A6I1F8"/>
<name>A0A6A6I1F8_9PLEO</name>
<dbReference type="InterPro" id="IPR036396">
    <property type="entry name" value="Cyt_P450_sf"/>
</dbReference>
<proteinExistence type="inferred from homology"/>
<dbReference type="GO" id="GO:0005506">
    <property type="term" value="F:iron ion binding"/>
    <property type="evidence" value="ECO:0007669"/>
    <property type="project" value="InterPro"/>
</dbReference>
<dbReference type="InterPro" id="IPR017972">
    <property type="entry name" value="Cyt_P450_CS"/>
</dbReference>
<keyword evidence="2 4" id="KW-0479">Metal-binding</keyword>
<organism evidence="6 7">
    <name type="scientific">Trematosphaeria pertusa</name>
    <dbReference type="NCBI Taxonomy" id="390896"/>
    <lineage>
        <taxon>Eukaryota</taxon>
        <taxon>Fungi</taxon>
        <taxon>Dikarya</taxon>
        <taxon>Ascomycota</taxon>
        <taxon>Pezizomycotina</taxon>
        <taxon>Dothideomycetes</taxon>
        <taxon>Pleosporomycetidae</taxon>
        <taxon>Pleosporales</taxon>
        <taxon>Massarineae</taxon>
        <taxon>Trematosphaeriaceae</taxon>
        <taxon>Trematosphaeria</taxon>
    </lineage>
</organism>
<dbReference type="InterPro" id="IPR002401">
    <property type="entry name" value="Cyt_P450_E_grp-I"/>
</dbReference>
<dbReference type="Proteomes" id="UP000800094">
    <property type="component" value="Unassembled WGS sequence"/>
</dbReference>
<accession>A0A6A6I1F8</accession>
<evidence type="ECO:0000256" key="3">
    <source>
        <dbReference type="ARBA" id="ARBA00023004"/>
    </source>
</evidence>
<evidence type="ECO:0000313" key="6">
    <source>
        <dbReference type="EMBL" id="KAF2243848.1"/>
    </source>
</evidence>
<gene>
    <name evidence="6" type="ORF">BU26DRAFT_580994</name>
</gene>
<protein>
    <submittedName>
        <fullName evidence="6">Cytochrome P450</fullName>
    </submittedName>
</protein>
<keyword evidence="3 4" id="KW-0408">Iron</keyword>
<dbReference type="GeneID" id="54587813"/>
<evidence type="ECO:0000313" key="7">
    <source>
        <dbReference type="Proteomes" id="UP000800094"/>
    </source>
</evidence>
<dbReference type="Pfam" id="PF00067">
    <property type="entry name" value="p450"/>
    <property type="match status" value="1"/>
</dbReference>
<comment type="cofactor">
    <cofactor evidence="1 4">
        <name>heme</name>
        <dbReference type="ChEBI" id="CHEBI:30413"/>
    </cofactor>
</comment>
<dbReference type="InterPro" id="IPR001128">
    <property type="entry name" value="Cyt_P450"/>
</dbReference>
<dbReference type="SUPFAM" id="SSF48264">
    <property type="entry name" value="Cytochrome P450"/>
    <property type="match status" value="1"/>
</dbReference>
<reference evidence="6" key="1">
    <citation type="journal article" date="2020" name="Stud. Mycol.">
        <title>101 Dothideomycetes genomes: a test case for predicting lifestyles and emergence of pathogens.</title>
        <authorList>
            <person name="Haridas S."/>
            <person name="Albert R."/>
            <person name="Binder M."/>
            <person name="Bloem J."/>
            <person name="Labutti K."/>
            <person name="Salamov A."/>
            <person name="Andreopoulos B."/>
            <person name="Baker S."/>
            <person name="Barry K."/>
            <person name="Bills G."/>
            <person name="Bluhm B."/>
            <person name="Cannon C."/>
            <person name="Castanera R."/>
            <person name="Culley D."/>
            <person name="Daum C."/>
            <person name="Ezra D."/>
            <person name="Gonzalez J."/>
            <person name="Henrissat B."/>
            <person name="Kuo A."/>
            <person name="Liang C."/>
            <person name="Lipzen A."/>
            <person name="Lutzoni F."/>
            <person name="Magnuson J."/>
            <person name="Mondo S."/>
            <person name="Nolan M."/>
            <person name="Ohm R."/>
            <person name="Pangilinan J."/>
            <person name="Park H.-J."/>
            <person name="Ramirez L."/>
            <person name="Alfaro M."/>
            <person name="Sun H."/>
            <person name="Tritt A."/>
            <person name="Yoshinaga Y."/>
            <person name="Zwiers L.-H."/>
            <person name="Turgeon B."/>
            <person name="Goodwin S."/>
            <person name="Spatafora J."/>
            <person name="Crous P."/>
            <person name="Grigoriev I."/>
        </authorList>
    </citation>
    <scope>NUCLEOTIDE SEQUENCE</scope>
    <source>
        <strain evidence="6">CBS 122368</strain>
    </source>
</reference>
<dbReference type="PRINTS" id="PR00463">
    <property type="entry name" value="EP450I"/>
</dbReference>
<dbReference type="GO" id="GO:0016705">
    <property type="term" value="F:oxidoreductase activity, acting on paired donors, with incorporation or reduction of molecular oxygen"/>
    <property type="evidence" value="ECO:0007669"/>
    <property type="project" value="InterPro"/>
</dbReference>
<comment type="similarity">
    <text evidence="5">Belongs to the cytochrome P450 family.</text>
</comment>
<keyword evidence="5" id="KW-0560">Oxidoreductase</keyword>
<dbReference type="InterPro" id="IPR050121">
    <property type="entry name" value="Cytochrome_P450_monoxygenase"/>
</dbReference>
<dbReference type="RefSeq" id="XP_033678852.1">
    <property type="nucleotide sequence ID" value="XM_033834483.1"/>
</dbReference>
<sequence length="515" mass="58251">MLPLPTLSTTILTLLLYPLAKALYNILFHPLSSSKIPGPTSWSASRVPFLARLLRGTLIHDLEKLHLKYGPIMRIAPDEVAFAHPDAWTEIMQPRQGKRQFLKDAMWWSTPNNKSMMNAIDVGDWARMRKTLTPGFTKGALRMQEAVVQRYVSLLIERLRERVHAASSGGPDLDPDKRKGVTVDVFPWVNFLTFDVFGDLGFGESFRCLENGRYHPWITLIFDNVKGIAFVNAAKYYPALDWVLQWCIPASLRKVQEDHFQHVVDRVQRRMNWEVVREDIMSHLLKEAKENGSTGMSMDEIYYSFAGLTVAGSETTATVLGGVLNYLSALPEKRRIVVDEVRAAFADEGEITLSAVEERCGYLTAVVNEGLRLCPPVPWVLPRRVPEGGETVCGVWIPGGTAVSISQYALNRSPSLFHQPSSFVPERWLESSTADPSSPFYRDHRAAVQGFSVGPRACLGKHLAWVEMRLCLARLLWGFDVEEREGRALRWEELRTFLLVEKKPIEVVLSERDMA</sequence>
<dbReference type="GO" id="GO:0004497">
    <property type="term" value="F:monooxygenase activity"/>
    <property type="evidence" value="ECO:0007669"/>
    <property type="project" value="UniProtKB-KW"/>
</dbReference>
<dbReference type="PANTHER" id="PTHR24305">
    <property type="entry name" value="CYTOCHROME P450"/>
    <property type="match status" value="1"/>
</dbReference>
<dbReference type="CDD" id="cd11058">
    <property type="entry name" value="CYP60B-like"/>
    <property type="match status" value="1"/>
</dbReference>
<evidence type="ECO:0000256" key="5">
    <source>
        <dbReference type="RuleBase" id="RU000461"/>
    </source>
</evidence>
<keyword evidence="7" id="KW-1185">Reference proteome</keyword>
<dbReference type="OrthoDB" id="1470350at2759"/>
<evidence type="ECO:0000256" key="4">
    <source>
        <dbReference type="PIRSR" id="PIRSR602401-1"/>
    </source>
</evidence>
<keyword evidence="4 5" id="KW-0349">Heme</keyword>
<dbReference type="Gene3D" id="1.10.630.10">
    <property type="entry name" value="Cytochrome P450"/>
    <property type="match status" value="1"/>
</dbReference>
<evidence type="ECO:0000256" key="1">
    <source>
        <dbReference type="ARBA" id="ARBA00001971"/>
    </source>
</evidence>
<dbReference type="EMBL" id="ML987204">
    <property type="protein sequence ID" value="KAF2243848.1"/>
    <property type="molecule type" value="Genomic_DNA"/>
</dbReference>
<dbReference type="PRINTS" id="PR00385">
    <property type="entry name" value="P450"/>
</dbReference>
<dbReference type="GO" id="GO:0020037">
    <property type="term" value="F:heme binding"/>
    <property type="evidence" value="ECO:0007669"/>
    <property type="project" value="InterPro"/>
</dbReference>